<evidence type="ECO:0000256" key="1">
    <source>
        <dbReference type="ARBA" id="ARBA00001938"/>
    </source>
</evidence>
<comment type="cofactor">
    <cofactor evidence="1">
        <name>(R)-lipoate</name>
        <dbReference type="ChEBI" id="CHEBI:83088"/>
    </cofactor>
</comment>
<name>A0A4R2NGZ2_9BACL</name>
<evidence type="ECO:0000313" key="6">
    <source>
        <dbReference type="Proteomes" id="UP000295416"/>
    </source>
</evidence>
<reference evidence="5 6" key="1">
    <citation type="submission" date="2019-03" db="EMBL/GenBank/DDBJ databases">
        <title>Genomic Encyclopedia of Type Strains, Phase IV (KMG-IV): sequencing the most valuable type-strain genomes for metagenomic binning, comparative biology and taxonomic classification.</title>
        <authorList>
            <person name="Goeker M."/>
        </authorList>
    </citation>
    <scope>NUCLEOTIDE SEQUENCE [LARGE SCALE GENOMIC DNA]</scope>
    <source>
        <strain evidence="5 6">DSM 19377</strain>
    </source>
</reference>
<gene>
    <name evidence="5" type="ORF">EV207_1502</name>
</gene>
<dbReference type="AlphaFoldDB" id="A0A4R2NGZ2"/>
<dbReference type="InterPro" id="IPR023213">
    <property type="entry name" value="CAT-like_dom_sf"/>
</dbReference>
<keyword evidence="2 5" id="KW-0808">Transferase</keyword>
<keyword evidence="3 5" id="KW-0012">Acyltransferase</keyword>
<dbReference type="PANTHER" id="PTHR43178:SF5">
    <property type="entry name" value="LIPOAMIDE ACYLTRANSFERASE COMPONENT OF BRANCHED-CHAIN ALPHA-KETO ACID DEHYDROGENASE COMPLEX, MITOCHONDRIAL"/>
    <property type="match status" value="1"/>
</dbReference>
<dbReference type="EMBL" id="SLXK01000050">
    <property type="protein sequence ID" value="TCP20699.1"/>
    <property type="molecule type" value="Genomic_DNA"/>
</dbReference>
<evidence type="ECO:0000313" key="5">
    <source>
        <dbReference type="EMBL" id="TCP20699.1"/>
    </source>
</evidence>
<dbReference type="GO" id="GO:0005737">
    <property type="term" value="C:cytoplasm"/>
    <property type="evidence" value="ECO:0007669"/>
    <property type="project" value="TreeGrafter"/>
</dbReference>
<proteinExistence type="predicted"/>
<dbReference type="InterPro" id="IPR050743">
    <property type="entry name" value="2-oxoacid_DH_E2_comp"/>
</dbReference>
<dbReference type="Gene3D" id="3.30.559.10">
    <property type="entry name" value="Chloramphenicol acetyltransferase-like domain"/>
    <property type="match status" value="1"/>
</dbReference>
<organism evidence="5 6">
    <name type="scientific">Scopulibacillus darangshiensis</name>
    <dbReference type="NCBI Taxonomy" id="442528"/>
    <lineage>
        <taxon>Bacteria</taxon>
        <taxon>Bacillati</taxon>
        <taxon>Bacillota</taxon>
        <taxon>Bacilli</taxon>
        <taxon>Bacillales</taxon>
        <taxon>Sporolactobacillaceae</taxon>
        <taxon>Scopulibacillus</taxon>
    </lineage>
</organism>
<dbReference type="PANTHER" id="PTHR43178">
    <property type="entry name" value="DIHYDROLIPOAMIDE ACETYLTRANSFERASE COMPONENT OF PYRUVATE DEHYDROGENASE COMPLEX"/>
    <property type="match status" value="1"/>
</dbReference>
<evidence type="ECO:0000259" key="4">
    <source>
        <dbReference type="Pfam" id="PF00198"/>
    </source>
</evidence>
<accession>A0A4R2NGZ2</accession>
<dbReference type="InterPro" id="IPR001078">
    <property type="entry name" value="2-oxoacid_DH_actylTfrase"/>
</dbReference>
<feature type="domain" description="2-oxoacid dehydrogenase acyltransferase catalytic" evidence="4">
    <location>
        <begin position="1"/>
        <end position="130"/>
    </location>
</feature>
<evidence type="ECO:0000256" key="2">
    <source>
        <dbReference type="ARBA" id="ARBA00022679"/>
    </source>
</evidence>
<dbReference type="GO" id="GO:0016407">
    <property type="term" value="F:acetyltransferase activity"/>
    <property type="evidence" value="ECO:0007669"/>
    <property type="project" value="TreeGrafter"/>
</dbReference>
<dbReference type="Proteomes" id="UP000295416">
    <property type="component" value="Unassembled WGS sequence"/>
</dbReference>
<evidence type="ECO:0000256" key="3">
    <source>
        <dbReference type="ARBA" id="ARBA00023315"/>
    </source>
</evidence>
<dbReference type="Pfam" id="PF00198">
    <property type="entry name" value="2-oxoacid_dh"/>
    <property type="match status" value="1"/>
</dbReference>
<dbReference type="GO" id="GO:0031405">
    <property type="term" value="F:lipoic acid binding"/>
    <property type="evidence" value="ECO:0007669"/>
    <property type="project" value="TreeGrafter"/>
</dbReference>
<comment type="caution">
    <text evidence="5">The sequence shown here is derived from an EMBL/GenBank/DDBJ whole genome shotgun (WGS) entry which is preliminary data.</text>
</comment>
<keyword evidence="6" id="KW-1185">Reference proteome</keyword>
<dbReference type="SUPFAM" id="SSF52777">
    <property type="entry name" value="CoA-dependent acyltransferases"/>
    <property type="match status" value="1"/>
</dbReference>
<sequence length="134" mass="14560">MALQNGLLVPVIRDANNKGLEQIANQLSCHVKAAKENRIESSKLKGGTFTITNLGMYGIDSFTPIINQPETGSLGVGRIIDRPVFIDDALEKRSFISFSLPFDHRALDGAEAAQFLQGLDDKLQQPANVHLSIG</sequence>
<protein>
    <submittedName>
        <fullName evidence="5">2-oxoacid dehydrogenase/acyltransferase catalytic subunit</fullName>
    </submittedName>
</protein>